<keyword evidence="1" id="KW-0472">Membrane</keyword>
<name>A0A2M8P438_9CHLR</name>
<evidence type="ECO:0000256" key="1">
    <source>
        <dbReference type="SAM" id="Phobius"/>
    </source>
</evidence>
<evidence type="ECO:0000313" key="2">
    <source>
        <dbReference type="EMBL" id="PJF32306.1"/>
    </source>
</evidence>
<keyword evidence="1" id="KW-1133">Transmembrane helix</keyword>
<organism evidence="2 3">
    <name type="scientific">Candidatus Thermofonsia Clade 1 bacterium</name>
    <dbReference type="NCBI Taxonomy" id="2364210"/>
    <lineage>
        <taxon>Bacteria</taxon>
        <taxon>Bacillati</taxon>
        <taxon>Chloroflexota</taxon>
        <taxon>Candidatus Thermofontia</taxon>
        <taxon>Candidatus Thermofonsia Clade 1</taxon>
    </lineage>
</organism>
<feature type="transmembrane region" description="Helical" evidence="1">
    <location>
        <begin position="26"/>
        <end position="49"/>
    </location>
</feature>
<protein>
    <submittedName>
        <fullName evidence="2">Uncharacterized protein</fullName>
    </submittedName>
</protein>
<keyword evidence="1" id="KW-0812">Transmembrane</keyword>
<sequence>MAKRRGFNPLGCLLAPFGWAWRQFRLVLIILVLIFGLCGATALFAPAFFDQLIKSAQGAGLSVYTFVFSVTGNPALKLIVYETVVSATVRVERDMGILSLLYGESASATGEVRVALGADLQTNQVGVLTCEINTDSLRTATGRALFAGAAFDSEQIRQAALRFFKEAAARQAIEQHWMIARARLQEQFISRFLGFEVPERPTLTSCPADFGLSPTPTARP</sequence>
<proteinExistence type="predicted"/>
<dbReference type="Proteomes" id="UP000228921">
    <property type="component" value="Unassembled WGS sequence"/>
</dbReference>
<reference evidence="2 3" key="1">
    <citation type="submission" date="2017-11" db="EMBL/GenBank/DDBJ databases">
        <title>Evolution of Phototrophy in the Chloroflexi Phylum Driven by Horizontal Gene Transfer.</title>
        <authorList>
            <person name="Ward L.M."/>
            <person name="Hemp J."/>
            <person name="Shih P.M."/>
            <person name="Mcglynn S.E."/>
            <person name="Fischer W."/>
        </authorList>
    </citation>
    <scope>NUCLEOTIDE SEQUENCE [LARGE SCALE GENOMIC DNA]</scope>
    <source>
        <strain evidence="2">CP2_2F</strain>
    </source>
</reference>
<evidence type="ECO:0000313" key="3">
    <source>
        <dbReference type="Proteomes" id="UP000228921"/>
    </source>
</evidence>
<gene>
    <name evidence="2" type="ORF">CUN51_01370</name>
</gene>
<accession>A0A2M8P438</accession>
<dbReference type="EMBL" id="PGTK01000001">
    <property type="protein sequence ID" value="PJF32306.1"/>
    <property type="molecule type" value="Genomic_DNA"/>
</dbReference>
<comment type="caution">
    <text evidence="2">The sequence shown here is derived from an EMBL/GenBank/DDBJ whole genome shotgun (WGS) entry which is preliminary data.</text>
</comment>
<dbReference type="AlphaFoldDB" id="A0A2M8P438"/>